<feature type="compositionally biased region" description="Basic residues" evidence="1">
    <location>
        <begin position="1"/>
        <end position="26"/>
    </location>
</feature>
<proteinExistence type="predicted"/>
<feature type="compositionally biased region" description="Basic and acidic residues" evidence="1">
    <location>
        <begin position="27"/>
        <end position="39"/>
    </location>
</feature>
<dbReference type="EMBL" id="JAUDFV010000155">
    <property type="protein sequence ID" value="KAL2715198.1"/>
    <property type="molecule type" value="Genomic_DNA"/>
</dbReference>
<gene>
    <name evidence="2" type="ORF">V1478_014896</name>
</gene>
<keyword evidence="3" id="KW-1185">Reference proteome</keyword>
<name>A0ABD2A3K5_VESSQ</name>
<accession>A0ABD2A3K5</accession>
<organism evidence="2 3">
    <name type="scientific">Vespula squamosa</name>
    <name type="common">Southern yellow jacket</name>
    <name type="synonym">Wasp</name>
    <dbReference type="NCBI Taxonomy" id="30214"/>
    <lineage>
        <taxon>Eukaryota</taxon>
        <taxon>Metazoa</taxon>
        <taxon>Ecdysozoa</taxon>
        <taxon>Arthropoda</taxon>
        <taxon>Hexapoda</taxon>
        <taxon>Insecta</taxon>
        <taxon>Pterygota</taxon>
        <taxon>Neoptera</taxon>
        <taxon>Endopterygota</taxon>
        <taxon>Hymenoptera</taxon>
        <taxon>Apocrita</taxon>
        <taxon>Aculeata</taxon>
        <taxon>Vespoidea</taxon>
        <taxon>Vespidae</taxon>
        <taxon>Vespinae</taxon>
        <taxon>Vespula</taxon>
    </lineage>
</organism>
<sequence length="140" mass="16288">MEKKKEKTKRKGKKKKKGKKRKRKRGREGGEKGGKKTHGESQLARSFERNDRIRSRNGEGPLPRSNKFEGREGKDLSNGMTFPPGSDSVSRGIERERKAGKRKRAKKEREQEEQEEEEEEEKEKEEEEDETSSELVIHPP</sequence>
<feature type="compositionally biased region" description="Acidic residues" evidence="1">
    <location>
        <begin position="111"/>
        <end position="132"/>
    </location>
</feature>
<feature type="compositionally biased region" description="Basic and acidic residues" evidence="1">
    <location>
        <begin position="46"/>
        <end position="57"/>
    </location>
</feature>
<reference evidence="2 3" key="1">
    <citation type="journal article" date="2024" name="Ann. Entomol. Soc. Am.">
        <title>Genomic analyses of the southern and eastern yellowjacket wasps (Hymenoptera: Vespidae) reveal evolutionary signatures of social life.</title>
        <authorList>
            <person name="Catto M.A."/>
            <person name="Caine P.B."/>
            <person name="Orr S.E."/>
            <person name="Hunt B.G."/>
            <person name="Goodisman M.A.D."/>
        </authorList>
    </citation>
    <scope>NUCLEOTIDE SEQUENCE [LARGE SCALE GENOMIC DNA]</scope>
    <source>
        <strain evidence="2">233</strain>
        <tissue evidence="2">Head and thorax</tissue>
    </source>
</reference>
<feature type="region of interest" description="Disordered" evidence="1">
    <location>
        <begin position="1"/>
        <end position="140"/>
    </location>
</feature>
<evidence type="ECO:0000313" key="3">
    <source>
        <dbReference type="Proteomes" id="UP001607302"/>
    </source>
</evidence>
<dbReference type="Proteomes" id="UP001607302">
    <property type="component" value="Unassembled WGS sequence"/>
</dbReference>
<evidence type="ECO:0000313" key="2">
    <source>
        <dbReference type="EMBL" id="KAL2715198.1"/>
    </source>
</evidence>
<protein>
    <submittedName>
        <fullName evidence="2">Uncharacterized protein</fullName>
    </submittedName>
</protein>
<feature type="compositionally biased region" description="Basic and acidic residues" evidence="1">
    <location>
        <begin position="66"/>
        <end position="75"/>
    </location>
</feature>
<dbReference type="AlphaFoldDB" id="A0ABD2A3K5"/>
<evidence type="ECO:0000256" key="1">
    <source>
        <dbReference type="SAM" id="MobiDB-lite"/>
    </source>
</evidence>
<comment type="caution">
    <text evidence="2">The sequence shown here is derived from an EMBL/GenBank/DDBJ whole genome shotgun (WGS) entry which is preliminary data.</text>
</comment>